<dbReference type="PANTHER" id="PTHR30126:SF98">
    <property type="entry name" value="HTH-TYPE TRANSCRIPTIONAL ACTIVATOR BAUR"/>
    <property type="match status" value="1"/>
</dbReference>
<dbReference type="InterPro" id="IPR036388">
    <property type="entry name" value="WH-like_DNA-bd_sf"/>
</dbReference>
<feature type="domain" description="HTH lysR-type" evidence="5">
    <location>
        <begin position="4"/>
        <end position="61"/>
    </location>
</feature>
<dbReference type="PRINTS" id="PR00039">
    <property type="entry name" value="HTHLYSR"/>
</dbReference>
<dbReference type="InterPro" id="IPR005119">
    <property type="entry name" value="LysR_subst-bd"/>
</dbReference>
<dbReference type="AlphaFoldDB" id="A0A1T4XHH6"/>
<dbReference type="SUPFAM" id="SSF53850">
    <property type="entry name" value="Periplasmic binding protein-like II"/>
    <property type="match status" value="1"/>
</dbReference>
<evidence type="ECO:0000313" key="6">
    <source>
        <dbReference type="EMBL" id="SKA88571.1"/>
    </source>
</evidence>
<dbReference type="STRING" id="48467.SAMN02745166_01445"/>
<sequence>MAFLNYHHLRYFRAIALSSSLTKAAKQLGLSQSALSVQLRHLEESLGQALFERQHKALVLTEAGRIALQYADTIFQSGEELMDVLKNQASRSRSILRVGAVANLSRNFQLRFLQPVIGKDDVELIIHSGTLRELLSQLQAHTLDVVLTNTAIRRDTEVGWHCHLLDEQPVSLVGQKRRGKRSFQFPHDLRTVPIVLPSLESSIRSAFDLRMDQLGIRPMIAAEVDDMAMLRLMARESLGVTLVPSVVVKDELERGELVEKYRFSDIKETFYAITPSRRFPNPILRILMASRGRSGK</sequence>
<dbReference type="Gene3D" id="1.10.10.10">
    <property type="entry name" value="Winged helix-like DNA-binding domain superfamily/Winged helix DNA-binding domain"/>
    <property type="match status" value="1"/>
</dbReference>
<evidence type="ECO:0000256" key="4">
    <source>
        <dbReference type="ARBA" id="ARBA00023163"/>
    </source>
</evidence>
<dbReference type="GO" id="GO:0000976">
    <property type="term" value="F:transcription cis-regulatory region binding"/>
    <property type="evidence" value="ECO:0007669"/>
    <property type="project" value="TreeGrafter"/>
</dbReference>
<dbReference type="Gene3D" id="3.40.190.10">
    <property type="entry name" value="Periplasmic binding protein-like II"/>
    <property type="match status" value="2"/>
</dbReference>
<gene>
    <name evidence="6" type="ORF">SAMN02745166_01445</name>
</gene>
<organism evidence="6 7">
    <name type="scientific">Prosthecobacter debontii</name>
    <dbReference type="NCBI Taxonomy" id="48467"/>
    <lineage>
        <taxon>Bacteria</taxon>
        <taxon>Pseudomonadati</taxon>
        <taxon>Verrucomicrobiota</taxon>
        <taxon>Verrucomicrobiia</taxon>
        <taxon>Verrucomicrobiales</taxon>
        <taxon>Verrucomicrobiaceae</taxon>
        <taxon>Prosthecobacter</taxon>
    </lineage>
</organism>
<evidence type="ECO:0000256" key="3">
    <source>
        <dbReference type="ARBA" id="ARBA00023125"/>
    </source>
</evidence>
<dbReference type="Pfam" id="PF03466">
    <property type="entry name" value="LysR_substrate"/>
    <property type="match status" value="1"/>
</dbReference>
<dbReference type="Proteomes" id="UP000190774">
    <property type="component" value="Unassembled WGS sequence"/>
</dbReference>
<proteinExistence type="inferred from homology"/>
<dbReference type="InterPro" id="IPR000847">
    <property type="entry name" value="LysR_HTH_N"/>
</dbReference>
<evidence type="ECO:0000256" key="1">
    <source>
        <dbReference type="ARBA" id="ARBA00009437"/>
    </source>
</evidence>
<reference evidence="7" key="1">
    <citation type="submission" date="2017-02" db="EMBL/GenBank/DDBJ databases">
        <authorList>
            <person name="Varghese N."/>
            <person name="Submissions S."/>
        </authorList>
    </citation>
    <scope>NUCLEOTIDE SEQUENCE [LARGE SCALE GENOMIC DNA]</scope>
    <source>
        <strain evidence="7">ATCC 700200</strain>
    </source>
</reference>
<dbReference type="RefSeq" id="WP_078812650.1">
    <property type="nucleotide sequence ID" value="NZ_FUYE01000004.1"/>
</dbReference>
<evidence type="ECO:0000313" key="7">
    <source>
        <dbReference type="Proteomes" id="UP000190774"/>
    </source>
</evidence>
<comment type="similarity">
    <text evidence="1">Belongs to the LysR transcriptional regulatory family.</text>
</comment>
<evidence type="ECO:0000259" key="5">
    <source>
        <dbReference type="PROSITE" id="PS50931"/>
    </source>
</evidence>
<accession>A0A1T4XHH6</accession>
<dbReference type="FunFam" id="1.10.10.10:FF:000001">
    <property type="entry name" value="LysR family transcriptional regulator"/>
    <property type="match status" value="1"/>
</dbReference>
<dbReference type="PANTHER" id="PTHR30126">
    <property type="entry name" value="HTH-TYPE TRANSCRIPTIONAL REGULATOR"/>
    <property type="match status" value="1"/>
</dbReference>
<dbReference type="SUPFAM" id="SSF46785">
    <property type="entry name" value="Winged helix' DNA-binding domain"/>
    <property type="match status" value="1"/>
</dbReference>
<protein>
    <submittedName>
        <fullName evidence="6">LysR family transcriptional regulator, transcriptional activator of nhaA</fullName>
    </submittedName>
</protein>
<name>A0A1T4XHH6_9BACT</name>
<keyword evidence="3" id="KW-0238">DNA-binding</keyword>
<dbReference type="OrthoDB" id="9785745at2"/>
<dbReference type="EMBL" id="FUYE01000004">
    <property type="protein sequence ID" value="SKA88571.1"/>
    <property type="molecule type" value="Genomic_DNA"/>
</dbReference>
<keyword evidence="7" id="KW-1185">Reference proteome</keyword>
<keyword evidence="4" id="KW-0804">Transcription</keyword>
<dbReference type="GO" id="GO:0003700">
    <property type="term" value="F:DNA-binding transcription factor activity"/>
    <property type="evidence" value="ECO:0007669"/>
    <property type="project" value="InterPro"/>
</dbReference>
<keyword evidence="2" id="KW-0805">Transcription regulation</keyword>
<dbReference type="InterPro" id="IPR036390">
    <property type="entry name" value="WH_DNA-bd_sf"/>
</dbReference>
<dbReference type="PROSITE" id="PS50931">
    <property type="entry name" value="HTH_LYSR"/>
    <property type="match status" value="1"/>
</dbReference>
<dbReference type="Pfam" id="PF00126">
    <property type="entry name" value="HTH_1"/>
    <property type="match status" value="1"/>
</dbReference>
<evidence type="ECO:0000256" key="2">
    <source>
        <dbReference type="ARBA" id="ARBA00023015"/>
    </source>
</evidence>